<dbReference type="GO" id="GO:0005886">
    <property type="term" value="C:plasma membrane"/>
    <property type="evidence" value="ECO:0007669"/>
    <property type="project" value="UniProtKB-SubCell"/>
</dbReference>
<dbReference type="Proteomes" id="UP000030364">
    <property type="component" value="Unassembled WGS sequence"/>
</dbReference>
<dbReference type="PATRIC" id="fig|276.5.peg.1356"/>
<evidence type="ECO:0000256" key="1">
    <source>
        <dbReference type="ARBA" id="ARBA00004429"/>
    </source>
</evidence>
<feature type="signal peptide" evidence="14">
    <location>
        <begin position="1"/>
        <end position="16"/>
    </location>
</feature>
<dbReference type="GO" id="GO:0032977">
    <property type="term" value="F:membrane insertase activity"/>
    <property type="evidence" value="ECO:0007669"/>
    <property type="project" value="InterPro"/>
</dbReference>
<comment type="subunit">
    <text evidence="13">Interacts with the Sec translocase complex via SecD. Specifically interacts with transmembrane segments of nascent integral membrane proteins during membrane integration.</text>
</comment>
<evidence type="ECO:0000313" key="17">
    <source>
        <dbReference type="Proteomes" id="UP000030364"/>
    </source>
</evidence>
<evidence type="ECO:0000256" key="2">
    <source>
        <dbReference type="ARBA" id="ARBA00010527"/>
    </source>
</evidence>
<dbReference type="RefSeq" id="WP_038064486.1">
    <property type="nucleotide sequence ID" value="NZ_JPSL02000035.1"/>
</dbReference>
<dbReference type="STRING" id="276.THFILI_01285"/>
<evidence type="ECO:0000256" key="9">
    <source>
        <dbReference type="ARBA" id="ARBA00023136"/>
    </source>
</evidence>
<evidence type="ECO:0000256" key="11">
    <source>
        <dbReference type="ARBA" id="ARBA00033245"/>
    </source>
</evidence>
<evidence type="ECO:0000256" key="5">
    <source>
        <dbReference type="ARBA" id="ARBA00022475"/>
    </source>
</evidence>
<dbReference type="Pfam" id="PF02096">
    <property type="entry name" value="60KD_IMP"/>
    <property type="match status" value="1"/>
</dbReference>
<dbReference type="AlphaFoldDB" id="A0A0A2WU45"/>
<dbReference type="CDD" id="cd20070">
    <property type="entry name" value="5TM_YidC_Alb3"/>
    <property type="match status" value="1"/>
</dbReference>
<feature type="transmembrane region" description="Helical" evidence="13">
    <location>
        <begin position="355"/>
        <end position="375"/>
    </location>
</feature>
<proteinExistence type="inferred from homology"/>
<keyword evidence="8 13" id="KW-1133">Transmembrane helix</keyword>
<dbReference type="InterPro" id="IPR001708">
    <property type="entry name" value="YidC/ALB3/OXA1/COX18"/>
</dbReference>
<dbReference type="EMBL" id="JPSL02000035">
    <property type="protein sequence ID" value="KGQ21835.1"/>
    <property type="molecule type" value="Genomic_DNA"/>
</dbReference>
<dbReference type="InterPro" id="IPR047196">
    <property type="entry name" value="YidC_ALB_C"/>
</dbReference>
<feature type="chain" id="PRO_5002007800" description="Membrane protein insertase YidC" evidence="14">
    <location>
        <begin position="17"/>
        <end position="431"/>
    </location>
</feature>
<evidence type="ECO:0000259" key="15">
    <source>
        <dbReference type="Pfam" id="PF02096"/>
    </source>
</evidence>
<comment type="subcellular location">
    <subcellularLocation>
        <location evidence="1">Cell inner membrane</location>
        <topology evidence="1">Multi-pass membrane protein</topology>
    </subcellularLocation>
    <subcellularLocation>
        <location evidence="13">Cell membrane</location>
        <topology evidence="13">Multi-pass membrane protein</topology>
    </subcellularLocation>
</comment>
<evidence type="ECO:0000256" key="4">
    <source>
        <dbReference type="ARBA" id="ARBA00022448"/>
    </source>
</evidence>
<keyword evidence="4 13" id="KW-0813">Transport</keyword>
<dbReference type="PANTHER" id="PTHR12428">
    <property type="entry name" value="OXA1"/>
    <property type="match status" value="1"/>
</dbReference>
<comment type="similarity">
    <text evidence="2 13">Belongs to the OXA1/ALB3/YidC family. Type 1 subfamily.</text>
</comment>
<comment type="caution">
    <text evidence="16">The sequence shown here is derived from an EMBL/GenBank/DDBJ whole genome shotgun (WGS) entry which is preliminary data.</text>
</comment>
<dbReference type="OrthoDB" id="9780552at2"/>
<feature type="transmembrane region" description="Helical" evidence="13">
    <location>
        <begin position="249"/>
        <end position="268"/>
    </location>
</feature>
<keyword evidence="5 13" id="KW-1003">Cell membrane</keyword>
<dbReference type="HAMAP" id="MF_01810">
    <property type="entry name" value="YidC_type1"/>
    <property type="match status" value="1"/>
</dbReference>
<dbReference type="PANTHER" id="PTHR12428:SF65">
    <property type="entry name" value="CYTOCHROME C OXIDASE ASSEMBLY PROTEIN COX18, MITOCHONDRIAL"/>
    <property type="match status" value="1"/>
</dbReference>
<keyword evidence="7 13" id="KW-0653">Protein transport</keyword>
<evidence type="ECO:0000256" key="12">
    <source>
        <dbReference type="ARBA" id="ARBA00033342"/>
    </source>
</evidence>
<feature type="transmembrane region" description="Helical" evidence="13">
    <location>
        <begin position="314"/>
        <end position="335"/>
    </location>
</feature>
<dbReference type="GO" id="GO:0051205">
    <property type="term" value="P:protein insertion into membrane"/>
    <property type="evidence" value="ECO:0007669"/>
    <property type="project" value="TreeGrafter"/>
</dbReference>
<protein>
    <recommendedName>
        <fullName evidence="3 13">Membrane protein insertase YidC</fullName>
    </recommendedName>
    <alternativeName>
        <fullName evidence="12 13">Foldase YidC</fullName>
    </alternativeName>
    <alternativeName>
        <fullName evidence="11 13">Membrane integrase YidC</fullName>
    </alternativeName>
    <alternativeName>
        <fullName evidence="13">Membrane protein YidC</fullName>
    </alternativeName>
</protein>
<name>A0A0A2WU45_THEFI</name>
<evidence type="ECO:0000256" key="14">
    <source>
        <dbReference type="SAM" id="SignalP"/>
    </source>
</evidence>
<evidence type="ECO:0000256" key="13">
    <source>
        <dbReference type="HAMAP-Rule" id="MF_01810"/>
    </source>
</evidence>
<accession>A0A0A2WU45</accession>
<keyword evidence="14" id="KW-0732">Signal</keyword>
<evidence type="ECO:0000256" key="6">
    <source>
        <dbReference type="ARBA" id="ARBA00022692"/>
    </source>
</evidence>
<evidence type="ECO:0000256" key="3">
    <source>
        <dbReference type="ARBA" id="ARBA00015325"/>
    </source>
</evidence>
<dbReference type="InterPro" id="IPR019998">
    <property type="entry name" value="Membr_insert_YidC"/>
</dbReference>
<evidence type="ECO:0000256" key="10">
    <source>
        <dbReference type="ARBA" id="ARBA00023186"/>
    </source>
</evidence>
<keyword evidence="6 13" id="KW-0812">Transmembrane</keyword>
<evidence type="ECO:0000256" key="8">
    <source>
        <dbReference type="ARBA" id="ARBA00022989"/>
    </source>
</evidence>
<evidence type="ECO:0000313" key="16">
    <source>
        <dbReference type="EMBL" id="KGQ21835.1"/>
    </source>
</evidence>
<dbReference type="GO" id="GO:0015031">
    <property type="term" value="P:protein transport"/>
    <property type="evidence" value="ECO:0007669"/>
    <property type="project" value="UniProtKB-KW"/>
</dbReference>
<evidence type="ECO:0000256" key="7">
    <source>
        <dbReference type="ARBA" id="ARBA00022927"/>
    </source>
</evidence>
<reference evidence="16 17" key="1">
    <citation type="journal article" date="2015" name="Genome Announc.">
        <title>Draft Genome Sequence of the Thermophile Thermus filiformis ATCC 43280, Producer of Carotenoid-(Di)glucoside-Branched Fatty Acid (Di)esters and Source of Hyperthermostable Enzymes of Biotechnological Interest.</title>
        <authorList>
            <person name="Mandelli F."/>
            <person name="Oliveira Ramires B."/>
            <person name="Couger M.B."/>
            <person name="Paixao D.A."/>
            <person name="Camilo C.M."/>
            <person name="Polikarpov I."/>
            <person name="Prade R."/>
            <person name="Riano-Pachon D.M."/>
            <person name="Squina F.M."/>
        </authorList>
    </citation>
    <scope>NUCLEOTIDE SEQUENCE [LARGE SCALE GENOMIC DNA]</scope>
    <source>
        <strain evidence="16 17">ATCC 43280</strain>
    </source>
</reference>
<keyword evidence="9 13" id="KW-0472">Membrane</keyword>
<feature type="domain" description="Membrane insertase YidC/Oxa/ALB C-terminal" evidence="15">
    <location>
        <begin position="249"/>
        <end position="423"/>
    </location>
</feature>
<sequence>MTRLFPLLFVLLPALALEVGWKTADVNGDGTLEHVAVTTVADLAFSETGQVVGWYVKTYKGTDFGGAYAKAPNLGNGGAILEPLGFRAQKAEFRQEGNLLLAEFQAEGKTLTYRIHKSLYTVEVRPDFPLVLKAQAAGTPKVLLQGQTAPQASGEGQAVYLAWQTRPKAGYALVLYGGPFSAKLLGQEGEVRLGAGQALKVYGGQNELVRFHVEGLLSLPGLFTPNLWGTLSLGLLWVMEAAHRYTGSWALAIFVLTLLVRLLLWPLMHQQFKSMAEMQRLQPLIQEINKKYKDDPEKRTEATMKLYQEHKVNPAAGCLPLFIQIPILFLLWKVIANYEFGQGFLWIPDLALPDPLYILPALYVASTFASTWLSAHGNKDVIRQSLFMNLIFIFLVLQFPSGVTLYWILSNLIGLLQQWLINRSLKPLPAK</sequence>
<organism evidence="16 17">
    <name type="scientific">Thermus filiformis</name>
    <dbReference type="NCBI Taxonomy" id="276"/>
    <lineage>
        <taxon>Bacteria</taxon>
        <taxon>Thermotogati</taxon>
        <taxon>Deinococcota</taxon>
        <taxon>Deinococci</taxon>
        <taxon>Thermales</taxon>
        <taxon>Thermaceae</taxon>
        <taxon>Thermus</taxon>
    </lineage>
</organism>
<keyword evidence="10 13" id="KW-0143">Chaperone</keyword>
<dbReference type="InterPro" id="IPR028055">
    <property type="entry name" value="YidC/Oxa/ALB_C"/>
</dbReference>
<dbReference type="NCBIfam" id="TIGR03592">
    <property type="entry name" value="yidC_oxa1_cterm"/>
    <property type="match status" value="1"/>
</dbReference>
<feature type="transmembrane region" description="Helical" evidence="13">
    <location>
        <begin position="387"/>
        <end position="409"/>
    </location>
</feature>
<dbReference type="PRINTS" id="PR00701">
    <property type="entry name" value="60KDINNERMP"/>
</dbReference>
<gene>
    <name evidence="13" type="primary">yidC</name>
    <name evidence="16" type="ORF">THFILI_01285</name>
</gene>
<comment type="function">
    <text evidence="13">Required for the insertion and/or proper folding and/or complex formation of integral membrane proteins into the membrane. Involved in integration of membrane proteins that insert both dependently and independently of the Sec translocase complex, as well as at least some lipoproteins. Aids folding of multispanning membrane proteins.</text>
</comment>
<keyword evidence="17" id="KW-1185">Reference proteome</keyword>